<comment type="caution">
    <text evidence="2">The sequence shown here is derived from an EMBL/GenBank/DDBJ whole genome shotgun (WGS) entry which is preliminary data.</text>
</comment>
<gene>
    <name evidence="2" type="ORF">EVAR_25238_1</name>
</gene>
<evidence type="ECO:0000313" key="2">
    <source>
        <dbReference type="EMBL" id="GBP50541.1"/>
    </source>
</evidence>
<dbReference type="Proteomes" id="UP000299102">
    <property type="component" value="Unassembled WGS sequence"/>
</dbReference>
<accession>A0A4C1WH93</accession>
<organism evidence="2 3">
    <name type="scientific">Eumeta variegata</name>
    <name type="common">Bagworm moth</name>
    <name type="synonym">Eumeta japonica</name>
    <dbReference type="NCBI Taxonomy" id="151549"/>
    <lineage>
        <taxon>Eukaryota</taxon>
        <taxon>Metazoa</taxon>
        <taxon>Ecdysozoa</taxon>
        <taxon>Arthropoda</taxon>
        <taxon>Hexapoda</taxon>
        <taxon>Insecta</taxon>
        <taxon>Pterygota</taxon>
        <taxon>Neoptera</taxon>
        <taxon>Endopterygota</taxon>
        <taxon>Lepidoptera</taxon>
        <taxon>Glossata</taxon>
        <taxon>Ditrysia</taxon>
        <taxon>Tineoidea</taxon>
        <taxon>Psychidae</taxon>
        <taxon>Oiketicinae</taxon>
        <taxon>Eumeta</taxon>
    </lineage>
</organism>
<protein>
    <submittedName>
        <fullName evidence="2">Uncharacterized protein</fullName>
    </submittedName>
</protein>
<dbReference type="EMBL" id="BGZK01000567">
    <property type="protein sequence ID" value="GBP50541.1"/>
    <property type="molecule type" value="Genomic_DNA"/>
</dbReference>
<reference evidence="2 3" key="1">
    <citation type="journal article" date="2019" name="Commun. Biol.">
        <title>The bagworm genome reveals a unique fibroin gene that provides high tensile strength.</title>
        <authorList>
            <person name="Kono N."/>
            <person name="Nakamura H."/>
            <person name="Ohtoshi R."/>
            <person name="Tomita M."/>
            <person name="Numata K."/>
            <person name="Arakawa K."/>
        </authorList>
    </citation>
    <scope>NUCLEOTIDE SEQUENCE [LARGE SCALE GENOMIC DNA]</scope>
</reference>
<proteinExistence type="predicted"/>
<feature type="compositionally biased region" description="Low complexity" evidence="1">
    <location>
        <begin position="24"/>
        <end position="33"/>
    </location>
</feature>
<dbReference type="AlphaFoldDB" id="A0A4C1WH93"/>
<evidence type="ECO:0000256" key="1">
    <source>
        <dbReference type="SAM" id="MobiDB-lite"/>
    </source>
</evidence>
<keyword evidence="3" id="KW-1185">Reference proteome</keyword>
<feature type="region of interest" description="Disordered" evidence="1">
    <location>
        <begin position="1"/>
        <end position="39"/>
    </location>
</feature>
<sequence>MIHRGIDAGPRSRRREPGAPRPIGSARAGSRPHAAPPRPAHCVVAQAARRRPHVGQCYRRRHCVKRDTAFYALNVARSSPEKVTHCSPYKTLADQPAGWINTAVNVTASDAARSMLRSMKLLPVTSRTGIAQRLYVLRTDLSTMTCGYRNYTTIRERQCRSWGYETVACDDTSHGGYARSVCDRAPYLIKKRRADAGRHEGARRAPAPCTILWWCE</sequence>
<name>A0A4C1WH93_EUMVA</name>
<evidence type="ECO:0000313" key="3">
    <source>
        <dbReference type="Proteomes" id="UP000299102"/>
    </source>
</evidence>